<dbReference type="STRING" id="225345.CLCHR_21230"/>
<accession>A0A1V4IQV3</accession>
<dbReference type="InterPro" id="IPR006059">
    <property type="entry name" value="SBP"/>
</dbReference>
<evidence type="ECO:0000313" key="2">
    <source>
        <dbReference type="Proteomes" id="UP000191056"/>
    </source>
</evidence>
<gene>
    <name evidence="1" type="ORF">CLCHR_21230</name>
</gene>
<protein>
    <recommendedName>
        <fullName evidence="3">Extracellular solute-binding protein</fullName>
    </recommendedName>
</protein>
<name>A0A1V4IQV3_9CLOT</name>
<dbReference type="RefSeq" id="WP_242966014.1">
    <property type="nucleotide sequence ID" value="NZ_MZGT01000025.1"/>
</dbReference>
<dbReference type="SUPFAM" id="SSF53850">
    <property type="entry name" value="Periplasmic binding protein-like II"/>
    <property type="match status" value="1"/>
</dbReference>
<reference evidence="1 2" key="1">
    <citation type="submission" date="2017-03" db="EMBL/GenBank/DDBJ databases">
        <title>Genome sequence of Clostridium chromiireducens DSM 23318.</title>
        <authorList>
            <person name="Poehlein A."/>
            <person name="Daniel R."/>
        </authorList>
    </citation>
    <scope>NUCLEOTIDE SEQUENCE [LARGE SCALE GENOMIC DNA]</scope>
    <source>
        <strain evidence="1 2">DSM 23318</strain>
    </source>
</reference>
<dbReference type="PANTHER" id="PTHR43649">
    <property type="entry name" value="ARABINOSE-BINDING PROTEIN-RELATED"/>
    <property type="match status" value="1"/>
</dbReference>
<dbReference type="AlphaFoldDB" id="A0A1V4IQV3"/>
<dbReference type="Pfam" id="PF13416">
    <property type="entry name" value="SBP_bac_8"/>
    <property type="match status" value="1"/>
</dbReference>
<sequence>MNKYVLYSGVEMLKKCKNLTKIVIALMICLTTLTECNVISRNKYGLDKEDPIAIQIWHYYNGVQKIEFDKMIEEFNKGVGKDKGIIVEAFNQGSINELTDKIIDTANKKVGTGKMPDAFMAYPDTAFEVDRLGILSDFNKYLTKDEIAEYVGNYIDEGKLNGEDKLKIFPIAKSTEILMVNKTDWDTFSEETNADIKDFETWEGIANLAKQYYEWSDSKTETKNDGKAFFGRDAMANYMIVGSKQLGEDMFNMEDGKLKVNINKKVMRKLWDNFYVPYINGYYASYGRFRSDDAKTGDIISFVGSTSGAEYFPDAVITNEETSYKIQPMMLPLPKFKEGKGYMPQQGAGMVLIKSDEKREYAVTEFLKWFTGIDRNIEFSMNSGYLPVKKDANSYDVIKKKIKENNSLEIPQKSRQAIFVAINQEKEFEFYSNEAFNGANKARDILEKSMVDKAKSDRKQIKAQLDSGSSKEEIIEKYDNDENFDKWFKELTENVRTVV</sequence>
<proteinExistence type="predicted"/>
<keyword evidence="2" id="KW-1185">Reference proteome</keyword>
<organism evidence="1 2">
    <name type="scientific">Clostridium chromiireducens</name>
    <dbReference type="NCBI Taxonomy" id="225345"/>
    <lineage>
        <taxon>Bacteria</taxon>
        <taxon>Bacillati</taxon>
        <taxon>Bacillota</taxon>
        <taxon>Clostridia</taxon>
        <taxon>Eubacteriales</taxon>
        <taxon>Clostridiaceae</taxon>
        <taxon>Clostridium</taxon>
    </lineage>
</organism>
<dbReference type="EMBL" id="MZGT01000025">
    <property type="protein sequence ID" value="OPJ62180.1"/>
    <property type="molecule type" value="Genomic_DNA"/>
</dbReference>
<dbReference type="InterPro" id="IPR050490">
    <property type="entry name" value="Bact_solute-bd_prot1"/>
</dbReference>
<comment type="caution">
    <text evidence="1">The sequence shown here is derived from an EMBL/GenBank/DDBJ whole genome shotgun (WGS) entry which is preliminary data.</text>
</comment>
<dbReference type="Proteomes" id="UP000191056">
    <property type="component" value="Unassembled WGS sequence"/>
</dbReference>
<evidence type="ECO:0000313" key="1">
    <source>
        <dbReference type="EMBL" id="OPJ62180.1"/>
    </source>
</evidence>
<dbReference type="Gene3D" id="3.40.190.10">
    <property type="entry name" value="Periplasmic binding protein-like II"/>
    <property type="match status" value="1"/>
</dbReference>
<evidence type="ECO:0008006" key="3">
    <source>
        <dbReference type="Google" id="ProtNLM"/>
    </source>
</evidence>
<dbReference type="PANTHER" id="PTHR43649:SF12">
    <property type="entry name" value="DIACETYLCHITOBIOSE BINDING PROTEIN DASA"/>
    <property type="match status" value="1"/>
</dbReference>